<reference evidence="5 6" key="1">
    <citation type="submission" date="2016-10" db="EMBL/GenBank/DDBJ databases">
        <authorList>
            <person name="de Groot N.N."/>
        </authorList>
    </citation>
    <scope>NUCLEOTIDE SEQUENCE [LARGE SCALE GENOMIC DNA]</scope>
    <source>
        <strain>GEY</strain>
        <strain evidence="6">DSM 9560</strain>
    </source>
</reference>
<dbReference type="EMBL" id="FONY01000012">
    <property type="protein sequence ID" value="SFE99279.1"/>
    <property type="molecule type" value="Genomic_DNA"/>
</dbReference>
<feature type="domain" description="GEVED" evidence="4">
    <location>
        <begin position="464"/>
        <end position="539"/>
    </location>
</feature>
<dbReference type="SUPFAM" id="SSF55486">
    <property type="entry name" value="Metalloproteases ('zincins'), catalytic domain"/>
    <property type="match status" value="1"/>
</dbReference>
<evidence type="ECO:0000256" key="1">
    <source>
        <dbReference type="SAM" id="SignalP"/>
    </source>
</evidence>
<feature type="domain" description="Secretion system C-terminal sorting" evidence="3">
    <location>
        <begin position="1483"/>
        <end position="1557"/>
    </location>
</feature>
<protein>
    <submittedName>
        <fullName evidence="5">Por secretion system C-terminal sorting domain-containing protein</fullName>
    </submittedName>
</protein>
<dbReference type="GO" id="GO:0008237">
    <property type="term" value="F:metallopeptidase activity"/>
    <property type="evidence" value="ECO:0007669"/>
    <property type="project" value="InterPro"/>
</dbReference>
<dbReference type="Pfam" id="PF05572">
    <property type="entry name" value="Peptidase_M43"/>
    <property type="match status" value="1"/>
</dbReference>
<dbReference type="Proteomes" id="UP000199513">
    <property type="component" value="Unassembled WGS sequence"/>
</dbReference>
<dbReference type="SUPFAM" id="SSF49265">
    <property type="entry name" value="Fibronectin type III"/>
    <property type="match status" value="1"/>
</dbReference>
<dbReference type="Gene3D" id="2.60.40.10">
    <property type="entry name" value="Immunoglobulins"/>
    <property type="match status" value="1"/>
</dbReference>
<dbReference type="InterPro" id="IPR036116">
    <property type="entry name" value="FN3_sf"/>
</dbReference>
<dbReference type="NCBIfam" id="TIGR04183">
    <property type="entry name" value="Por_Secre_tail"/>
    <property type="match status" value="1"/>
</dbReference>
<dbReference type="InterPro" id="IPR008754">
    <property type="entry name" value="Peptidase_M43"/>
</dbReference>
<dbReference type="Pfam" id="PF20009">
    <property type="entry name" value="GEVED"/>
    <property type="match status" value="1"/>
</dbReference>
<dbReference type="STRING" id="1003.SAMN04488541_101240"/>
<dbReference type="InterPro" id="IPR013783">
    <property type="entry name" value="Ig-like_fold"/>
</dbReference>
<accession>A0A1I2F2N4</accession>
<feature type="domain" description="Peptidase M43 pregnancy-associated plasma-A" evidence="2">
    <location>
        <begin position="137"/>
        <end position="281"/>
    </location>
</feature>
<dbReference type="Pfam" id="PF18962">
    <property type="entry name" value="Por_Secre_tail"/>
    <property type="match status" value="1"/>
</dbReference>
<evidence type="ECO:0000259" key="3">
    <source>
        <dbReference type="Pfam" id="PF18962"/>
    </source>
</evidence>
<evidence type="ECO:0000259" key="2">
    <source>
        <dbReference type="Pfam" id="PF05572"/>
    </source>
</evidence>
<dbReference type="Gene3D" id="3.40.390.10">
    <property type="entry name" value="Collagenase (Catalytic Domain)"/>
    <property type="match status" value="1"/>
</dbReference>
<proteinExistence type="predicted"/>
<evidence type="ECO:0000259" key="4">
    <source>
        <dbReference type="Pfam" id="PF20009"/>
    </source>
</evidence>
<dbReference type="RefSeq" id="WP_091543719.1">
    <property type="nucleotide sequence ID" value="NZ_FONY01000012.1"/>
</dbReference>
<evidence type="ECO:0000313" key="5">
    <source>
        <dbReference type="EMBL" id="SFE99279.1"/>
    </source>
</evidence>
<dbReference type="CDD" id="cd00063">
    <property type="entry name" value="FN3"/>
    <property type="match status" value="1"/>
</dbReference>
<evidence type="ECO:0000313" key="6">
    <source>
        <dbReference type="Proteomes" id="UP000199513"/>
    </source>
</evidence>
<feature type="signal peptide" evidence="1">
    <location>
        <begin position="1"/>
        <end position="21"/>
    </location>
</feature>
<dbReference type="InterPro" id="IPR024079">
    <property type="entry name" value="MetalloPept_cat_dom_sf"/>
</dbReference>
<dbReference type="InterPro" id="IPR045474">
    <property type="entry name" value="GEVED"/>
</dbReference>
<dbReference type="InterPro" id="IPR003961">
    <property type="entry name" value="FN3_dom"/>
</dbReference>
<keyword evidence="6" id="KW-1185">Reference proteome</keyword>
<organism evidence="5 6">
    <name type="scientific">Thermoflexibacter ruber</name>
    <dbReference type="NCBI Taxonomy" id="1003"/>
    <lineage>
        <taxon>Bacteria</taxon>
        <taxon>Pseudomonadati</taxon>
        <taxon>Bacteroidota</taxon>
        <taxon>Cytophagia</taxon>
        <taxon>Cytophagales</taxon>
        <taxon>Thermoflexibacteraceae</taxon>
        <taxon>Thermoflexibacter</taxon>
    </lineage>
</organism>
<feature type="chain" id="PRO_5011767326" evidence="1">
    <location>
        <begin position="22"/>
        <end position="1560"/>
    </location>
</feature>
<keyword evidence="1" id="KW-0732">Signal</keyword>
<gene>
    <name evidence="5" type="ORF">SAMN04488541_101240</name>
</gene>
<dbReference type="InterPro" id="IPR026444">
    <property type="entry name" value="Secre_tail"/>
</dbReference>
<sequence length="1560" mass="168554">MKKLLIIFCLTYLYNSQAIHAQDFGCGTADPTPEQREMLIRLGQAKPSRFKTETIEGVATYFPLAIYILRKTDGTGGVSELQVMRGIADLNRQFRVIDIQFYMCGGFNYVNDDTFYDFENSEEPALVSAGHFQAGKINIYYANTVKSGSKFVGGYAWLPGGPERMLIKNSQANDGKTVPHEMGHYFGLLHTFQSSNNPTISERELVTRGAGANCSLKGDLICDTPADPYEQPNGNIISACAYTGGNVDANGEAYTPMTSNIMGYYFNCGNEFTVGQYSRMQIFAGGSRNYSSATCSATTPSAPTLISLNLVGNGVTATWTDVANEVGYFIERSIDNINFTSVGVVNTNITTFSDNTVTSNTVYYYRIKPVNAPASFSNVLSITTGLIYCTPTYSGACSATGSINDFIFSQGATNLINDIATGCSASSYGNFTATPVNVSKGTTYDYALSLLTGTCFGTFSPRNMAIWVDYNQNGIFEPSEKVANDETSNICFTGSFTIPLTAQSGHTRMRIRLRERAAGSVDDACTNYGFGEVHDYTLNISGGNDNTSRVESPLTQVPTASINIGSTDVSVFKFTIRDLGTSDGLPTHVNQVKIRQGLGNNIANWVGKITNAKLLDGATPIPTTPTINATDITFSIGGTDLPIANNGSKEITLAISLGTTGFTDTDKLAFQVLASSHGFIAASTGSSEFAPTFPAAVIGNVMSIVIPPQVGDVVINEFVTEPQQDWSTNNFNGIIGGGAVSQGVDEWVELFIKRSGLDLTNWTIDLDDATPFLGGNLTNGVGSAFQVSNYISASGGTFTNTKAGDYLVLGNVRGVTSNAMNNTNLTIRLKDASGTVIDEVKVGINTTSAGGIAGSGSTGTADEAMARVPNGTKTGNDNTDFRKQTATMGKINTPDLIVTTTEFRSGNFNNVTVKNTGVLNISGMLNAEGNFLVETGGQLITDFGIVTGTGNFTMQSGTTLSISDEDGITLSGNTGAIRMSGTRNYHGDATYIYRPFKIDTQTGNGLPPIVTNLIIDAFREQGVQVSTSGNVILTRPTVVTRLVELRNGDLTSNGNLTLASDANRTAMVIQKADGSNKVIGEVTVNRHITGGQTVYPAAYAGAGGYHYFSSPIQNATVAQIADDIGLVLNPAYDWVVPYTGAFPNFYFYDENRVQATAPNDIFEKGWYSPANTSQAIQTSRGFIINVSQGNTLDFVGTLNNGNAPTGSLPDINLTRGTSTNAGWQLMGNPFPSPISWTALKSINPNIENTFVRRIPIGRYEGTWAYFTAPVPPSTVGIGMNGGEDEIAIGQGFFVRATANNVAFKMNNSVRLASVPATNPTFFRTEESESSVRSGLVKLGISQGKYADETAIYFEEGAEAQYDQYDAEKFHFNSNPVPSIYTLSEDNKNLAINGLPSLKEDFTIPLTVYTYTRGLHTIRLNEINYFKQNVQIYLEDKQLDIIHNLTQKPEYQFSVNNLGYIKDRFVVRFSTSVTDKGELDYLLLYPNPTDKELKIKMFSNYKGEVNLNVYDLSGRLHKSLIINKNSNRFENQLDLENLPQGIYIMEIIDGLGRKVKRISKL</sequence>
<name>A0A1I2F2N4_9BACT</name>
<dbReference type="OrthoDB" id="6278496at2"/>